<dbReference type="OrthoDB" id="23692at2"/>
<dbReference type="KEGG" id="euz:DVS28_a1407"/>
<dbReference type="RefSeq" id="WP_114590810.1">
    <property type="nucleotide sequence ID" value="NZ_CP031165.1"/>
</dbReference>
<dbReference type="SMART" id="SM00267">
    <property type="entry name" value="GGDEF"/>
    <property type="match status" value="1"/>
</dbReference>
<keyword evidence="2" id="KW-0472">Membrane</keyword>
<dbReference type="FunFam" id="3.30.70.270:FF:000001">
    <property type="entry name" value="Diguanylate cyclase domain protein"/>
    <property type="match status" value="1"/>
</dbReference>
<dbReference type="NCBIfam" id="TIGR00254">
    <property type="entry name" value="GGDEF"/>
    <property type="match status" value="1"/>
</dbReference>
<feature type="region of interest" description="Disordered" evidence="1">
    <location>
        <begin position="1"/>
        <end position="26"/>
    </location>
</feature>
<evidence type="ECO:0000259" key="3">
    <source>
        <dbReference type="PROSITE" id="PS50887"/>
    </source>
</evidence>
<dbReference type="Gene3D" id="3.30.70.270">
    <property type="match status" value="1"/>
</dbReference>
<feature type="domain" description="GGDEF" evidence="3">
    <location>
        <begin position="440"/>
        <end position="568"/>
    </location>
</feature>
<organism evidence="4 5">
    <name type="scientific">Euzebya pacifica</name>
    <dbReference type="NCBI Taxonomy" id="1608957"/>
    <lineage>
        <taxon>Bacteria</taxon>
        <taxon>Bacillati</taxon>
        <taxon>Actinomycetota</taxon>
        <taxon>Nitriliruptoria</taxon>
        <taxon>Euzebyales</taxon>
    </lineage>
</organism>
<gene>
    <name evidence="4" type="ORF">DVS28_a1407</name>
</gene>
<dbReference type="InterPro" id="IPR029787">
    <property type="entry name" value="Nucleotide_cyclase"/>
</dbReference>
<dbReference type="InterPro" id="IPR043128">
    <property type="entry name" value="Rev_trsase/Diguanyl_cyclase"/>
</dbReference>
<evidence type="ECO:0000313" key="4">
    <source>
        <dbReference type="EMBL" id="AXV06106.1"/>
    </source>
</evidence>
<proteinExistence type="predicted"/>
<name>A0A346XV59_9ACTN</name>
<feature type="transmembrane region" description="Helical" evidence="2">
    <location>
        <begin position="212"/>
        <end position="230"/>
    </location>
</feature>
<dbReference type="CDD" id="cd01949">
    <property type="entry name" value="GGDEF"/>
    <property type="match status" value="1"/>
</dbReference>
<dbReference type="InterPro" id="IPR050469">
    <property type="entry name" value="Diguanylate_Cyclase"/>
</dbReference>
<evidence type="ECO:0000256" key="2">
    <source>
        <dbReference type="SAM" id="Phobius"/>
    </source>
</evidence>
<dbReference type="PROSITE" id="PS50887">
    <property type="entry name" value="GGDEF"/>
    <property type="match status" value="1"/>
</dbReference>
<dbReference type="EMBL" id="CP031165">
    <property type="protein sequence ID" value="AXV06106.1"/>
    <property type="molecule type" value="Genomic_DNA"/>
</dbReference>
<dbReference type="Proteomes" id="UP000264006">
    <property type="component" value="Chromosome"/>
</dbReference>
<keyword evidence="2" id="KW-0812">Transmembrane</keyword>
<dbReference type="PANTHER" id="PTHR45138">
    <property type="entry name" value="REGULATORY COMPONENTS OF SENSORY TRANSDUCTION SYSTEM"/>
    <property type="match status" value="1"/>
</dbReference>
<evidence type="ECO:0000256" key="1">
    <source>
        <dbReference type="SAM" id="MobiDB-lite"/>
    </source>
</evidence>
<dbReference type="AlphaFoldDB" id="A0A346XV59"/>
<keyword evidence="5" id="KW-1185">Reference proteome</keyword>
<reference evidence="4 5" key="1">
    <citation type="submission" date="2018-09" db="EMBL/GenBank/DDBJ databases">
        <title>Complete genome sequence of Euzebya sp. DY32-46 isolated from seawater of Pacific Ocean.</title>
        <authorList>
            <person name="Xu L."/>
            <person name="Wu Y.-H."/>
            <person name="Xu X.-W."/>
        </authorList>
    </citation>
    <scope>NUCLEOTIDE SEQUENCE [LARGE SCALE GENOMIC DNA]</scope>
    <source>
        <strain evidence="4 5">DY32-46</strain>
    </source>
</reference>
<dbReference type="Pfam" id="PF00990">
    <property type="entry name" value="GGDEF"/>
    <property type="match status" value="1"/>
</dbReference>
<accession>A0A346XV59</accession>
<evidence type="ECO:0000313" key="5">
    <source>
        <dbReference type="Proteomes" id="UP000264006"/>
    </source>
</evidence>
<dbReference type="InterPro" id="IPR000160">
    <property type="entry name" value="GGDEF_dom"/>
</dbReference>
<dbReference type="SUPFAM" id="SSF55073">
    <property type="entry name" value="Nucleotide cyclase"/>
    <property type="match status" value="1"/>
</dbReference>
<protein>
    <submittedName>
        <fullName evidence="4">GGDEF domain</fullName>
    </submittedName>
</protein>
<sequence length="576" mass="61330">MATTDTRARTLPTDTTGLPADDATERRAGGTLPRIDAVTIGLVIVVLLLGGVALEAFRGTGAVMAHIDHLRDQDVALLDTLHDLRSRDLETERLVGQYLTRGDADRAALLTEIVGLLGASRDDRQRLGDLAHPADRVAIDAASAAGSRVAEVHSSALRLAGEGSPGEAAALFFADGTAATEAYRAGLEELLVAQGAEVQSQFDGVRQETDTARVLVSSVLLVVILLLVLVGRMNRRQRRQAQQRSAERDAFSADQAMRGRMHSAFEMSLTENAALETARDAVRQELPGWRAELLMADSSAAHLHRVATTHPDATEPSCAVATPMDCPAIRRGAALCFDDADAYDTCPQLRGRDLTGGTAVCSPVKVMGKSVGILHSIAPTPPASNHLQRLEAIVQTSGDRVGVLRAFATTRTQAERDPLTGLLNRRSLEDAVGGLAAQDVPYSVAFCDLDHFKRINDTHGHAAGDRALRQFGRVLDSTFRPGDLVGRWGGEEFVIVLAETSPEEAADAVERVRSSLAMALLVGDTPSFTVSAGIAGPTDDFETAVARADAALLEAKRRGRDRVLRHDALVDAEPAG</sequence>
<feature type="transmembrane region" description="Helical" evidence="2">
    <location>
        <begin position="35"/>
        <end position="54"/>
    </location>
</feature>
<dbReference type="GO" id="GO:0052621">
    <property type="term" value="F:diguanylate cyclase activity"/>
    <property type="evidence" value="ECO:0007669"/>
    <property type="project" value="TreeGrafter"/>
</dbReference>
<dbReference type="PANTHER" id="PTHR45138:SF9">
    <property type="entry name" value="DIGUANYLATE CYCLASE DGCM-RELATED"/>
    <property type="match status" value="1"/>
</dbReference>
<keyword evidence="2" id="KW-1133">Transmembrane helix</keyword>